<keyword evidence="2" id="KW-1133">Transmembrane helix</keyword>
<sequence length="224" mass="25466">MFFLNVSKPLAEIPTQLDLVYLILACVGLLILLTCIGSYLFGYGQHLQGRVQEIKAFGADMKISVITVCILVGIGLVVPIVWKSFNDTVGALNRSRQQLESDKRSIEKERDQIRNELESAKSKISRDLILLLELEGIPFSEFPKKADLTVGYYDHNSEFPQIITHDVVNDGKVKRIKVFLKNINNETEYPRLEVVKANTDQKWVFEDFRPGAIPVFVLKKEIVQ</sequence>
<protein>
    <submittedName>
        <fullName evidence="3">Uncharacterized protein</fullName>
    </submittedName>
</protein>
<keyword evidence="4" id="KW-1185">Reference proteome</keyword>
<comment type="caution">
    <text evidence="3">The sequence shown here is derived from an EMBL/GenBank/DDBJ whole genome shotgun (WGS) entry which is preliminary data.</text>
</comment>
<name>A0A4S8HY55_9BACT</name>
<keyword evidence="2" id="KW-0472">Membrane</keyword>
<organism evidence="3 4">
    <name type="scientific">Niastella caeni</name>
    <dbReference type="NCBI Taxonomy" id="2569763"/>
    <lineage>
        <taxon>Bacteria</taxon>
        <taxon>Pseudomonadati</taxon>
        <taxon>Bacteroidota</taxon>
        <taxon>Chitinophagia</taxon>
        <taxon>Chitinophagales</taxon>
        <taxon>Chitinophagaceae</taxon>
        <taxon>Niastella</taxon>
    </lineage>
</organism>
<evidence type="ECO:0000313" key="3">
    <source>
        <dbReference type="EMBL" id="THU38162.1"/>
    </source>
</evidence>
<gene>
    <name evidence="3" type="ORF">FAM09_15900</name>
</gene>
<dbReference type="EMBL" id="STFF01000004">
    <property type="protein sequence ID" value="THU38162.1"/>
    <property type="molecule type" value="Genomic_DNA"/>
</dbReference>
<dbReference type="Proteomes" id="UP000306918">
    <property type="component" value="Unassembled WGS sequence"/>
</dbReference>
<proteinExistence type="predicted"/>
<feature type="transmembrane region" description="Helical" evidence="2">
    <location>
        <begin position="63"/>
        <end position="82"/>
    </location>
</feature>
<dbReference type="AlphaFoldDB" id="A0A4S8HY55"/>
<evidence type="ECO:0000313" key="4">
    <source>
        <dbReference type="Proteomes" id="UP000306918"/>
    </source>
</evidence>
<evidence type="ECO:0000256" key="2">
    <source>
        <dbReference type="SAM" id="Phobius"/>
    </source>
</evidence>
<keyword evidence="1" id="KW-0175">Coiled coil</keyword>
<feature type="coiled-coil region" evidence="1">
    <location>
        <begin position="89"/>
        <end position="123"/>
    </location>
</feature>
<feature type="transmembrane region" description="Helical" evidence="2">
    <location>
        <begin position="20"/>
        <end position="42"/>
    </location>
</feature>
<evidence type="ECO:0000256" key="1">
    <source>
        <dbReference type="SAM" id="Coils"/>
    </source>
</evidence>
<accession>A0A4S8HY55</accession>
<keyword evidence="2" id="KW-0812">Transmembrane</keyword>
<reference evidence="3 4" key="1">
    <citation type="submission" date="2019-04" db="EMBL/GenBank/DDBJ databases">
        <title>Niastella caeni sp. nov., isolated from activated sludge.</title>
        <authorList>
            <person name="Sheng M."/>
        </authorList>
    </citation>
    <scope>NUCLEOTIDE SEQUENCE [LARGE SCALE GENOMIC DNA]</scope>
    <source>
        <strain evidence="3 4">HX-2-15</strain>
    </source>
</reference>
<dbReference type="RefSeq" id="WP_136578118.1">
    <property type="nucleotide sequence ID" value="NZ_STFF01000004.1"/>
</dbReference>